<proteinExistence type="predicted"/>
<dbReference type="RefSeq" id="WP_311365991.1">
    <property type="nucleotide sequence ID" value="NZ_JAVRIC010000023.1"/>
</dbReference>
<dbReference type="InterPro" id="IPR005498">
    <property type="entry name" value="T4SS_VirB10/TraB/TrbI"/>
</dbReference>
<organism evidence="3 4">
    <name type="scientific">Banduia mediterranea</name>
    <dbReference type="NCBI Taxonomy" id="3075609"/>
    <lineage>
        <taxon>Bacteria</taxon>
        <taxon>Pseudomonadati</taxon>
        <taxon>Pseudomonadota</taxon>
        <taxon>Gammaproteobacteria</taxon>
        <taxon>Nevskiales</taxon>
        <taxon>Algiphilaceae</taxon>
        <taxon>Banduia</taxon>
    </lineage>
</organism>
<accession>A0ABU2WL38</accession>
<comment type="caution">
    <text evidence="3">The sequence shown here is derived from an EMBL/GenBank/DDBJ whole genome shotgun (WGS) entry which is preliminary data.</text>
</comment>
<feature type="compositionally biased region" description="Polar residues" evidence="1">
    <location>
        <begin position="415"/>
        <end position="425"/>
    </location>
</feature>
<name>A0ABU2WL38_9GAMM</name>
<feature type="transmembrane region" description="Helical" evidence="2">
    <location>
        <begin position="18"/>
        <end position="37"/>
    </location>
</feature>
<feature type="compositionally biased region" description="Low complexity" evidence="1">
    <location>
        <begin position="165"/>
        <end position="196"/>
    </location>
</feature>
<dbReference type="Proteomes" id="UP001254608">
    <property type="component" value="Unassembled WGS sequence"/>
</dbReference>
<gene>
    <name evidence="3" type="ORF">RM530_14615</name>
</gene>
<dbReference type="EMBL" id="JAVRIC010000023">
    <property type="protein sequence ID" value="MDT0498581.1"/>
    <property type="molecule type" value="Genomic_DNA"/>
</dbReference>
<keyword evidence="2" id="KW-0472">Membrane</keyword>
<keyword evidence="2" id="KW-0812">Transmembrane</keyword>
<keyword evidence="4" id="KW-1185">Reference proteome</keyword>
<evidence type="ECO:0000256" key="1">
    <source>
        <dbReference type="SAM" id="MobiDB-lite"/>
    </source>
</evidence>
<feature type="compositionally biased region" description="Basic and acidic residues" evidence="1">
    <location>
        <begin position="102"/>
        <end position="133"/>
    </location>
</feature>
<feature type="region of interest" description="Disordered" evidence="1">
    <location>
        <begin position="43"/>
        <end position="62"/>
    </location>
</feature>
<keyword evidence="2" id="KW-1133">Transmembrane helix</keyword>
<feature type="region of interest" description="Disordered" evidence="1">
    <location>
        <begin position="102"/>
        <end position="196"/>
    </location>
</feature>
<evidence type="ECO:0000313" key="4">
    <source>
        <dbReference type="Proteomes" id="UP001254608"/>
    </source>
</evidence>
<dbReference type="Pfam" id="PF03743">
    <property type="entry name" value="TrbI"/>
    <property type="match status" value="1"/>
</dbReference>
<reference evidence="3 4" key="1">
    <citation type="submission" date="2023-09" db="EMBL/GenBank/DDBJ databases">
        <authorList>
            <person name="Rey-Velasco X."/>
        </authorList>
    </citation>
    <scope>NUCLEOTIDE SEQUENCE [LARGE SCALE GENOMIC DNA]</scope>
    <source>
        <strain evidence="3 4">W345</strain>
    </source>
</reference>
<feature type="region of interest" description="Disordered" evidence="1">
    <location>
        <begin position="412"/>
        <end position="433"/>
    </location>
</feature>
<feature type="compositionally biased region" description="Low complexity" evidence="1">
    <location>
        <begin position="146"/>
        <end position="156"/>
    </location>
</feature>
<evidence type="ECO:0000313" key="3">
    <source>
        <dbReference type="EMBL" id="MDT0498581.1"/>
    </source>
</evidence>
<sequence length="433" mass="46084">MPLPKLPTSETIRKRQTAITIGAFAAVIAIVVFGLWLSDPRRKAGGAHRVDPSTDYSADFGKPSGSIDPMDIWISRSEAELKALRRDNDQLRKDLGALRDQLDRKDESKVPRSIDRKRVDDQRDDAGTDRRNGTDAQRPPLPPLPGASTATRASSAPPRPPPIPTSGTAPVAPSSPGSIMSISVSSRSGGQAASGGEPTLDNFLPVSFVSATLLSGLDAPTGGLAQTNPHPVLLRLADNAWLPNRDRQQVRECFVTGAGYGDLSSERAYIRLELLSCVLQSREVMELPVKGYVSGEDGKVGLRGRLVSKQGAMIARALFAGIAGGVGSAIAQSYTQTATSALGTVSTIPPSDIAEHGIAQGTANALERIADYYIDRANELYPIIEIEGGRHTDVVFNEGVRLPEAFERVMRRGTQDASAAESTPGSVIAPNHR</sequence>
<protein>
    <submittedName>
        <fullName evidence="3">TrbI/VirB10 family protein</fullName>
    </submittedName>
</protein>
<dbReference type="CDD" id="cd16430">
    <property type="entry name" value="TraB"/>
    <property type="match status" value="1"/>
</dbReference>
<evidence type="ECO:0000256" key="2">
    <source>
        <dbReference type="SAM" id="Phobius"/>
    </source>
</evidence>